<evidence type="ECO:0000313" key="1">
    <source>
        <dbReference type="EMBL" id="MFC5826293.1"/>
    </source>
</evidence>
<evidence type="ECO:0000313" key="2">
    <source>
        <dbReference type="Proteomes" id="UP001596058"/>
    </source>
</evidence>
<reference evidence="2" key="1">
    <citation type="journal article" date="2019" name="Int. J. Syst. Evol. Microbiol.">
        <title>The Global Catalogue of Microorganisms (GCM) 10K type strain sequencing project: providing services to taxonomists for standard genome sequencing and annotation.</title>
        <authorList>
            <consortium name="The Broad Institute Genomics Platform"/>
            <consortium name="The Broad Institute Genome Sequencing Center for Infectious Disease"/>
            <person name="Wu L."/>
            <person name="Ma J."/>
        </authorList>
    </citation>
    <scope>NUCLEOTIDE SEQUENCE [LARGE SCALE GENOMIC DNA]</scope>
    <source>
        <strain evidence="2">CCUG 53903</strain>
    </source>
</reference>
<proteinExistence type="predicted"/>
<comment type="caution">
    <text evidence="1">The sequence shown here is derived from an EMBL/GenBank/DDBJ whole genome shotgun (WGS) entry which is preliminary data.</text>
</comment>
<keyword evidence="2" id="KW-1185">Reference proteome</keyword>
<organism evidence="1 2">
    <name type="scientific">Nonomuraea insulae</name>
    <dbReference type="NCBI Taxonomy" id="1616787"/>
    <lineage>
        <taxon>Bacteria</taxon>
        <taxon>Bacillati</taxon>
        <taxon>Actinomycetota</taxon>
        <taxon>Actinomycetes</taxon>
        <taxon>Streptosporangiales</taxon>
        <taxon>Streptosporangiaceae</taxon>
        <taxon>Nonomuraea</taxon>
    </lineage>
</organism>
<dbReference type="RefSeq" id="WP_379515808.1">
    <property type="nucleotide sequence ID" value="NZ_JBHSPA010000024.1"/>
</dbReference>
<dbReference type="Proteomes" id="UP001596058">
    <property type="component" value="Unassembled WGS sequence"/>
</dbReference>
<name>A0ABW1CP65_9ACTN</name>
<evidence type="ECO:0008006" key="3">
    <source>
        <dbReference type="Google" id="ProtNLM"/>
    </source>
</evidence>
<gene>
    <name evidence="1" type="ORF">ACFPZ3_20710</name>
</gene>
<sequence length="198" mass="20798">MADTVMVRDPLSGGVAVRRLDDAGRLDRAVVIDAVVGRLLCPGAPVELVRLHDRLDLSLDESAACAGAYARLVPAGPVEAASLAVAQLWRLEEAGLLGEELFAGVLRALASRPERKLLRDALSWAGDAVLRDAGRADAVLEAMALIFGQDTVALQERAVRLAVSLAPQAGPAGREAVLRAAAALPLELREKVATVFGR</sequence>
<dbReference type="EMBL" id="JBHSPA010000024">
    <property type="protein sequence ID" value="MFC5826293.1"/>
    <property type="molecule type" value="Genomic_DNA"/>
</dbReference>
<accession>A0ABW1CP65</accession>
<protein>
    <recommendedName>
        <fullName evidence="3">HEAT repeat domain-containing protein</fullName>
    </recommendedName>
</protein>